<dbReference type="PANTHER" id="PTHR44591:SF3">
    <property type="entry name" value="RESPONSE REGULATORY DOMAIN-CONTAINING PROTEIN"/>
    <property type="match status" value="1"/>
</dbReference>
<gene>
    <name evidence="4" type="ORF">LVJ94_05250</name>
</gene>
<dbReference type="PANTHER" id="PTHR44591">
    <property type="entry name" value="STRESS RESPONSE REGULATOR PROTEIN 1"/>
    <property type="match status" value="1"/>
</dbReference>
<evidence type="ECO:0000256" key="2">
    <source>
        <dbReference type="PROSITE-ProRule" id="PRU00169"/>
    </source>
</evidence>
<dbReference type="Gene3D" id="3.40.50.2300">
    <property type="match status" value="1"/>
</dbReference>
<dbReference type="PROSITE" id="PS50110">
    <property type="entry name" value="RESPONSE_REGULATORY"/>
    <property type="match status" value="1"/>
</dbReference>
<proteinExistence type="predicted"/>
<dbReference type="Pfam" id="PF00072">
    <property type="entry name" value="Response_reg"/>
    <property type="match status" value="1"/>
</dbReference>
<name>A0ABZ2L9M4_9BACT</name>
<evidence type="ECO:0000313" key="4">
    <source>
        <dbReference type="EMBL" id="WXB06643.1"/>
    </source>
</evidence>
<dbReference type="InterPro" id="IPR001789">
    <property type="entry name" value="Sig_transdc_resp-reg_receiver"/>
</dbReference>
<evidence type="ECO:0000313" key="5">
    <source>
        <dbReference type="Proteomes" id="UP001374803"/>
    </source>
</evidence>
<dbReference type="RefSeq" id="WP_394836296.1">
    <property type="nucleotide sequence ID" value="NZ_CP089929.1"/>
</dbReference>
<accession>A0ABZ2L9M4</accession>
<dbReference type="Proteomes" id="UP001374803">
    <property type="component" value="Chromosome"/>
</dbReference>
<keyword evidence="5" id="KW-1185">Reference proteome</keyword>
<keyword evidence="1 2" id="KW-0597">Phosphoprotein</keyword>
<feature type="modified residue" description="4-aspartylphosphate" evidence="2">
    <location>
        <position position="98"/>
    </location>
</feature>
<protein>
    <submittedName>
        <fullName evidence="4">Response regulator</fullName>
    </submittedName>
</protein>
<dbReference type="SMART" id="SM00448">
    <property type="entry name" value="REC"/>
    <property type="match status" value="1"/>
</dbReference>
<organism evidence="4 5">
    <name type="scientific">Pendulispora rubella</name>
    <dbReference type="NCBI Taxonomy" id="2741070"/>
    <lineage>
        <taxon>Bacteria</taxon>
        <taxon>Pseudomonadati</taxon>
        <taxon>Myxococcota</taxon>
        <taxon>Myxococcia</taxon>
        <taxon>Myxococcales</taxon>
        <taxon>Sorangiineae</taxon>
        <taxon>Pendulisporaceae</taxon>
        <taxon>Pendulispora</taxon>
    </lineage>
</organism>
<dbReference type="EMBL" id="CP089983">
    <property type="protein sequence ID" value="WXB06643.1"/>
    <property type="molecule type" value="Genomic_DNA"/>
</dbReference>
<dbReference type="SUPFAM" id="SSF52172">
    <property type="entry name" value="CheY-like"/>
    <property type="match status" value="1"/>
</dbReference>
<dbReference type="InterPro" id="IPR050595">
    <property type="entry name" value="Bact_response_regulator"/>
</dbReference>
<reference evidence="4" key="1">
    <citation type="submission" date="2021-12" db="EMBL/GenBank/DDBJ databases">
        <title>Discovery of the Pendulisporaceae a myxobacterial family with distinct sporulation behavior and unique specialized metabolism.</title>
        <authorList>
            <person name="Garcia R."/>
            <person name="Popoff A."/>
            <person name="Bader C.D."/>
            <person name="Loehr J."/>
            <person name="Walesch S."/>
            <person name="Walt C."/>
            <person name="Boldt J."/>
            <person name="Bunk B."/>
            <person name="Haeckl F.J.F.P.J."/>
            <person name="Gunesch A.P."/>
            <person name="Birkelbach J."/>
            <person name="Nuebel U."/>
            <person name="Pietschmann T."/>
            <person name="Bach T."/>
            <person name="Mueller R."/>
        </authorList>
    </citation>
    <scope>NUCLEOTIDE SEQUENCE</scope>
    <source>
        <strain evidence="4">MSr11367</strain>
    </source>
</reference>
<sequence>MANILRSKRLDALAGTDDVSSLPTRLIIASTPHRASHARARPGLASRRCVLLVDDHRDTRALYAMSLKLAGFRVVEAAVGVQALERAFGEGPDIIVMDLWLPVLDGTTAMRVLRRDERTSHTPIIALTAHSGEEDRYAEFDVVLTKPCLPTTLSEHVYKIFAL</sequence>
<evidence type="ECO:0000259" key="3">
    <source>
        <dbReference type="PROSITE" id="PS50110"/>
    </source>
</evidence>
<dbReference type="InterPro" id="IPR011006">
    <property type="entry name" value="CheY-like_superfamily"/>
</dbReference>
<feature type="domain" description="Response regulatory" evidence="3">
    <location>
        <begin position="49"/>
        <end position="161"/>
    </location>
</feature>
<evidence type="ECO:0000256" key="1">
    <source>
        <dbReference type="ARBA" id="ARBA00022553"/>
    </source>
</evidence>